<evidence type="ECO:0000256" key="1">
    <source>
        <dbReference type="SAM" id="MobiDB-lite"/>
    </source>
</evidence>
<keyword evidence="3" id="KW-1185">Reference proteome</keyword>
<dbReference type="RefSeq" id="WP_075664256.1">
    <property type="nucleotide sequence ID" value="NZ_CP009247.1"/>
</dbReference>
<feature type="region of interest" description="Disordered" evidence="1">
    <location>
        <begin position="140"/>
        <end position="251"/>
    </location>
</feature>
<name>A0A1L7CTX1_9CORY</name>
<dbReference type="Gene3D" id="3.30.450.30">
    <property type="entry name" value="Dynein light chain 2a, cytoplasmic"/>
    <property type="match status" value="1"/>
</dbReference>
<feature type="compositionally biased region" description="Basic and acidic residues" evidence="1">
    <location>
        <begin position="235"/>
        <end position="251"/>
    </location>
</feature>
<organism evidence="2 3">
    <name type="scientific">Corynebacterium frankenforstense DSM 45800</name>
    <dbReference type="NCBI Taxonomy" id="1437875"/>
    <lineage>
        <taxon>Bacteria</taxon>
        <taxon>Bacillati</taxon>
        <taxon>Actinomycetota</taxon>
        <taxon>Actinomycetes</taxon>
        <taxon>Mycobacteriales</taxon>
        <taxon>Corynebacteriaceae</taxon>
        <taxon>Corynebacterium</taxon>
    </lineage>
</organism>
<feature type="compositionally biased region" description="Basic and acidic residues" evidence="1">
    <location>
        <begin position="174"/>
        <end position="197"/>
    </location>
</feature>
<accession>A0A1L7CTX1</accession>
<dbReference type="EMBL" id="CP009247">
    <property type="protein sequence ID" value="APT89269.1"/>
    <property type="molecule type" value="Genomic_DNA"/>
</dbReference>
<sequence>MARHKDTGALADLLSGLAADVDGLIGAVVVELSGSTRLAGGGEAEPAADAVAALARATTSVALSTGAGERVGTEPGAPEVPEQTVDALVRAGDRLTLVVPAGREVALGVVVEAAAVDPAVLRWVVARHLEQTPLAEAAEAELAAAPARDRREIPPAGEPVPAPGGDYEFSVPPRLDEVHPTEEDSTKEPSGEEHETESTAPVNSGWGTAGEAQGNATPQVAAEESTPAAGGDGARLVEPEPLTEQRGEKFDFESWLADYRAGGEKED</sequence>
<evidence type="ECO:0000313" key="3">
    <source>
        <dbReference type="Proteomes" id="UP000185434"/>
    </source>
</evidence>
<dbReference type="KEGG" id="cfk:CFRA_08365"/>
<reference evidence="2 3" key="1">
    <citation type="submission" date="2014-08" db="EMBL/GenBank/DDBJ databases">
        <title>Complete genome sequence of Corynebacterium frankenforstense ST18(T) (=DSM 45800(T)), isolated from raw cow milk.</title>
        <authorList>
            <person name="Ruckert C."/>
            <person name="Albersmeier A."/>
            <person name="Winkler A."/>
            <person name="Lipski A."/>
            <person name="Kalinowski J."/>
        </authorList>
    </citation>
    <scope>NUCLEOTIDE SEQUENCE [LARGE SCALE GENOMIC DNA]</scope>
    <source>
        <strain evidence="2 3">ST18</strain>
    </source>
</reference>
<protein>
    <submittedName>
        <fullName evidence="2">Uncharacterized protein</fullName>
    </submittedName>
</protein>
<dbReference type="STRING" id="1437875.CFRA_08365"/>
<dbReference type="Proteomes" id="UP000185434">
    <property type="component" value="Chromosome"/>
</dbReference>
<gene>
    <name evidence="2" type="ORF">CFRA_08365</name>
</gene>
<dbReference type="AlphaFoldDB" id="A0A1L7CTX1"/>
<proteinExistence type="predicted"/>
<evidence type="ECO:0000313" key="2">
    <source>
        <dbReference type="EMBL" id="APT89269.1"/>
    </source>
</evidence>